<accession>A0A9P0HDY7</accession>
<sequence length="94" mass="10783">MCTNNITCCQFYPIGEYLRFVRVPESLEIGSEILLVEVHPRRNLSIQPVDLGRLRLGSLVLDQRVSSRRASRPRGTIPLTHVPEYLLQVGVPRW</sequence>
<organism evidence="1 2">
    <name type="scientific">Nezara viridula</name>
    <name type="common">Southern green stink bug</name>
    <name type="synonym">Cimex viridulus</name>
    <dbReference type="NCBI Taxonomy" id="85310"/>
    <lineage>
        <taxon>Eukaryota</taxon>
        <taxon>Metazoa</taxon>
        <taxon>Ecdysozoa</taxon>
        <taxon>Arthropoda</taxon>
        <taxon>Hexapoda</taxon>
        <taxon>Insecta</taxon>
        <taxon>Pterygota</taxon>
        <taxon>Neoptera</taxon>
        <taxon>Paraneoptera</taxon>
        <taxon>Hemiptera</taxon>
        <taxon>Heteroptera</taxon>
        <taxon>Panheteroptera</taxon>
        <taxon>Pentatomomorpha</taxon>
        <taxon>Pentatomoidea</taxon>
        <taxon>Pentatomidae</taxon>
        <taxon>Pentatominae</taxon>
        <taxon>Nezara</taxon>
    </lineage>
</organism>
<protein>
    <submittedName>
        <fullName evidence="1">Uncharacterized protein</fullName>
    </submittedName>
</protein>
<dbReference type="EMBL" id="OV725080">
    <property type="protein sequence ID" value="CAH1400246.1"/>
    <property type="molecule type" value="Genomic_DNA"/>
</dbReference>
<keyword evidence="2" id="KW-1185">Reference proteome</keyword>
<name>A0A9P0HDY7_NEZVI</name>
<gene>
    <name evidence="1" type="ORF">NEZAVI_LOCUS9532</name>
</gene>
<proteinExistence type="predicted"/>
<evidence type="ECO:0000313" key="2">
    <source>
        <dbReference type="Proteomes" id="UP001152798"/>
    </source>
</evidence>
<evidence type="ECO:0000313" key="1">
    <source>
        <dbReference type="EMBL" id="CAH1400246.1"/>
    </source>
</evidence>
<dbReference type="AlphaFoldDB" id="A0A9P0HDY7"/>
<dbReference type="Proteomes" id="UP001152798">
    <property type="component" value="Chromosome 4"/>
</dbReference>
<reference evidence="1" key="1">
    <citation type="submission" date="2022-01" db="EMBL/GenBank/DDBJ databases">
        <authorList>
            <person name="King R."/>
        </authorList>
    </citation>
    <scope>NUCLEOTIDE SEQUENCE</scope>
</reference>
<dbReference type="OrthoDB" id="6252479at2759"/>